<reference evidence="2" key="1">
    <citation type="submission" date="2021-01" db="EMBL/GenBank/DDBJ databases">
        <authorList>
            <person name="Corre E."/>
            <person name="Pelletier E."/>
            <person name="Niang G."/>
            <person name="Scheremetjew M."/>
            <person name="Finn R."/>
            <person name="Kale V."/>
            <person name="Holt S."/>
            <person name="Cochrane G."/>
            <person name="Meng A."/>
            <person name="Brown T."/>
            <person name="Cohen L."/>
        </authorList>
    </citation>
    <scope>NUCLEOTIDE SEQUENCE</scope>
    <source>
        <strain evidence="2">Fehren 1</strain>
    </source>
</reference>
<gene>
    <name evidence="2" type="ORF">FEHR0123_LOCUS8913</name>
</gene>
<protein>
    <submittedName>
        <fullName evidence="2">Uncharacterized protein</fullName>
    </submittedName>
</protein>
<sequence>MLKNSHARSIDMHRGLNLLLFRLGRLPRLLGLREGPVVGDHLRALRCVVLREVFIRSTLGRDVTKLFCTFLFFCSAIFVDSAKGHLLGDLGILFFFGAAIFDLLVIEFLESGASSLAISWLL</sequence>
<name>A0A7S3I5Y8_9SPIT</name>
<feature type="transmembrane region" description="Helical" evidence="1">
    <location>
        <begin position="91"/>
        <end position="109"/>
    </location>
</feature>
<keyword evidence="1" id="KW-1133">Transmembrane helix</keyword>
<proteinExistence type="predicted"/>
<organism evidence="2">
    <name type="scientific">Favella ehrenbergii</name>
    <dbReference type="NCBI Taxonomy" id="182087"/>
    <lineage>
        <taxon>Eukaryota</taxon>
        <taxon>Sar</taxon>
        <taxon>Alveolata</taxon>
        <taxon>Ciliophora</taxon>
        <taxon>Intramacronucleata</taxon>
        <taxon>Spirotrichea</taxon>
        <taxon>Choreotrichia</taxon>
        <taxon>Tintinnida</taxon>
        <taxon>Xystonellidae</taxon>
        <taxon>Favella</taxon>
    </lineage>
</organism>
<dbReference type="EMBL" id="HBIE01029669">
    <property type="protein sequence ID" value="CAE0313989.1"/>
    <property type="molecule type" value="Transcribed_RNA"/>
</dbReference>
<keyword evidence="1" id="KW-0812">Transmembrane</keyword>
<accession>A0A7S3I5Y8</accession>
<evidence type="ECO:0000256" key="1">
    <source>
        <dbReference type="SAM" id="Phobius"/>
    </source>
</evidence>
<keyword evidence="1" id="KW-0472">Membrane</keyword>
<evidence type="ECO:0000313" key="2">
    <source>
        <dbReference type="EMBL" id="CAE0313989.1"/>
    </source>
</evidence>
<dbReference type="AlphaFoldDB" id="A0A7S3I5Y8"/>